<accession>A0A142I7Z5</accession>
<dbReference type="EMBL" id="KU751818">
    <property type="protein sequence ID" value="AMR44597.1"/>
    <property type="molecule type" value="Genomic_RNA"/>
</dbReference>
<evidence type="ECO:0000313" key="4">
    <source>
        <dbReference type="Proteomes" id="UP000201867"/>
    </source>
</evidence>
<name>A0A142I7Z5_9VIRU</name>
<dbReference type="RefSeq" id="YP_009246478.1">
    <property type="nucleotide sequence ID" value="NC_029923.1"/>
</dbReference>
<evidence type="ECO:0000313" key="3">
    <source>
        <dbReference type="EMBL" id="QAB07939.1"/>
    </source>
</evidence>
<dbReference type="SMR" id="A0A142I7Z5"/>
<reference evidence="2 4" key="2">
    <citation type="journal article" date="2016" name="MBio">
        <title>Characterization of a Novel Orthomyxo-like Virus Causing Mass Die-Offs of Tilapia.</title>
        <authorList>
            <person name="Bacharach E."/>
            <person name="Mishra N."/>
            <person name="Briese T."/>
            <person name="Zody M.C."/>
            <person name="Kembou Tsofack J.E."/>
            <person name="Zamostiano R."/>
            <person name="Berkowitz A."/>
            <person name="Ng J."/>
            <person name="Nitido A."/>
            <person name="Corvelo A."/>
            <person name="Toussaint N.C."/>
            <person name="Abel Nielsen S.C."/>
            <person name="Hornig M."/>
            <person name="Del Pozo J."/>
            <person name="Bloom T."/>
            <person name="Ferguson H."/>
            <person name="Eldar A."/>
            <person name="Lipkin W.I."/>
        </authorList>
    </citation>
    <scope>NUCLEOTIDE SEQUENCE [LARGE SCALE GENOMIC DNA]</scope>
</reference>
<reference evidence="2 4" key="1">
    <citation type="journal article" date="2014" name="J. Clin. Microbiol.">
        <title>Identification of a novel RNA virus lethal to tilapia.</title>
        <authorList>
            <person name="Eyngor M."/>
            <person name="Zamostiano R."/>
            <person name="Kembou Tsofack J.E."/>
            <person name="Berkowitz A."/>
            <person name="Bercovier H."/>
            <person name="Tinman S."/>
            <person name="Lev M."/>
            <person name="Hurvitz A."/>
            <person name="Galeotti M."/>
            <person name="Bacharach E."/>
            <person name="Eldar A."/>
        </authorList>
    </citation>
    <scope>NUCLEOTIDE SEQUENCE [LARGE SCALE GENOMIC DNA]</scope>
    <source>
        <strain evidence="2">Til-4-2011</strain>
    </source>
</reference>
<keyword evidence="4" id="KW-1185">Reference proteome</keyword>
<dbReference type="GeneID" id="27246479"/>
<organism evidence="2 4">
    <name type="scientific">Tilapia lake virus</name>
    <dbReference type="NCBI Taxonomy" id="1549864"/>
    <lineage>
        <taxon>Viruses</taxon>
        <taxon>Riboviria</taxon>
        <taxon>Orthornavirae</taxon>
        <taxon>Negarnaviricota</taxon>
        <taxon>Polyploviricotina</taxon>
        <taxon>Insthoviricetes</taxon>
        <taxon>Articulavirales</taxon>
        <taxon>Amnoonviridae</taxon>
        <taxon>Tilapinevirus</taxon>
        <taxon>Tilapinevirus tilapiae</taxon>
    </lineage>
</organism>
<feature type="transmembrane region" description="Helical" evidence="1">
    <location>
        <begin position="273"/>
        <end position="293"/>
    </location>
</feature>
<protein>
    <submittedName>
        <fullName evidence="2">Uncharacterized protein</fullName>
    </submittedName>
</protein>
<evidence type="ECO:0000256" key="1">
    <source>
        <dbReference type="SAM" id="Phobius"/>
    </source>
</evidence>
<sequence>MFLLSQTPIAMQALVLISCLVCALASDESLRIKRLQSYLNNTYQSREIESEIRRGFASKFRMESCSCTMGVHYIVTPSSGGSFCTGLHAVPNSFPALGYKLPKAGGRGDWRATEVRIDEDSGVVLYNVSRCSHSSECRDLEVYSTVLPGQCDCTRPTVDDYKTMLASRQPKSFVVAGLIILCLLASSVAIGMGVYNYAGVIGLADAAQADVSEIWEYLEALTREVTGMTLGEFCSIKSLVCKSDNIGKFKEQFAAFGEAILAIVFGMLEKYKFVYYLVLSLMVLSLLSKLVSLLKQVPFYGSIKVLVFRRLRVVCFKTFFYIKKRLKKKSPLEDDEVPLLPLS</sequence>
<dbReference type="KEGG" id="vg:27246479"/>
<proteinExistence type="predicted"/>
<keyword evidence="1" id="KW-0472">Membrane</keyword>
<dbReference type="Proteomes" id="UP000201867">
    <property type="component" value="Genome"/>
</dbReference>
<dbReference type="EMBL" id="MK392376">
    <property type="protein sequence ID" value="QAB07939.1"/>
    <property type="molecule type" value="Genomic_RNA"/>
</dbReference>
<feature type="transmembrane region" description="Helical" evidence="1">
    <location>
        <begin position="173"/>
        <end position="195"/>
    </location>
</feature>
<feature type="transmembrane region" description="Helical" evidence="1">
    <location>
        <begin position="6"/>
        <end position="25"/>
    </location>
</feature>
<keyword evidence="1" id="KW-0812">Transmembrane</keyword>
<evidence type="ECO:0000313" key="2">
    <source>
        <dbReference type="EMBL" id="AMR44597.1"/>
    </source>
</evidence>
<keyword evidence="1" id="KW-1133">Transmembrane helix</keyword>
<reference evidence="3" key="3">
    <citation type="submission" date="2019-01" db="EMBL/GenBank/DDBJ databases">
        <title>Genome Sequence of Tilapia Lake Virus Associated With Syncytial Hepatitis of Tilapia in an Ecuador Aquaculture Facility.</title>
        <authorList>
            <person name="Subramaniam K."/>
            <person name="Ferguson H.W."/>
            <person name="Kabuusu R."/>
            <person name="Waltzek T.B."/>
        </authorList>
    </citation>
    <scope>NUCLEOTIDE SEQUENCE</scope>
    <source>
        <strain evidence="3">EC-2012</strain>
    </source>
</reference>